<evidence type="ECO:0000313" key="3">
    <source>
        <dbReference type="Proteomes" id="UP000177273"/>
    </source>
</evidence>
<dbReference type="Pfam" id="PF13462">
    <property type="entry name" value="Thioredoxin_4"/>
    <property type="match status" value="1"/>
</dbReference>
<proteinExistence type="predicted"/>
<evidence type="ECO:0000313" key="2">
    <source>
        <dbReference type="EMBL" id="OFI46272.1"/>
    </source>
</evidence>
<dbReference type="Proteomes" id="UP000177273">
    <property type="component" value="Unassembled WGS sequence"/>
</dbReference>
<protein>
    <submittedName>
        <fullName evidence="2">Thioredoxin</fullName>
    </submittedName>
</protein>
<dbReference type="Gene3D" id="3.40.30.10">
    <property type="entry name" value="Glutaredoxin"/>
    <property type="match status" value="1"/>
</dbReference>
<name>A0A9Q5JG59_9LACT</name>
<dbReference type="RefSeq" id="WP_070788209.1">
    <property type="nucleotide sequence ID" value="NZ_MKIQ01000028.1"/>
</dbReference>
<dbReference type="Gene3D" id="1.10.1200.90">
    <property type="entry name" value="DsbA-like domain"/>
    <property type="match status" value="1"/>
</dbReference>
<gene>
    <name evidence="2" type="ORF">BG262_04450</name>
</gene>
<dbReference type="EMBL" id="MKIQ01000028">
    <property type="protein sequence ID" value="OFI46272.1"/>
    <property type="molecule type" value="Genomic_DNA"/>
</dbReference>
<dbReference type="OrthoDB" id="117402at2"/>
<organism evidence="2 3">
    <name type="scientific">Floricoccus penangensis</name>
    <dbReference type="NCBI Taxonomy" id="1859475"/>
    <lineage>
        <taxon>Bacteria</taxon>
        <taxon>Bacillati</taxon>
        <taxon>Bacillota</taxon>
        <taxon>Bacilli</taxon>
        <taxon>Lactobacillales</taxon>
        <taxon>Streptococcaceae</taxon>
        <taxon>Floricoccus</taxon>
    </lineage>
</organism>
<dbReference type="InterPro" id="IPR036249">
    <property type="entry name" value="Thioredoxin-like_sf"/>
</dbReference>
<dbReference type="AlphaFoldDB" id="A0A9Q5JG59"/>
<sequence>MDISVIKAQEVGSVLGIHIGQSDKKVLELINLRCPYCRKWFFESKDILDEAVSNGQAERIIKLVDKTKESLQRGNVMHRFVDYSNPQKALEEIELIFNHQDEWGNLSLENVEKYAKEKLNLTEHDHKKYAKELSDEADRANVKFVPTIIIGQTIFDESISQNELKDLLA</sequence>
<dbReference type="InterPro" id="IPR012336">
    <property type="entry name" value="Thioredoxin-like_fold"/>
</dbReference>
<evidence type="ECO:0000259" key="1">
    <source>
        <dbReference type="Pfam" id="PF13462"/>
    </source>
</evidence>
<feature type="domain" description="Thioredoxin-like fold" evidence="1">
    <location>
        <begin position="16"/>
        <end position="168"/>
    </location>
</feature>
<dbReference type="SUPFAM" id="SSF52833">
    <property type="entry name" value="Thioredoxin-like"/>
    <property type="match status" value="1"/>
</dbReference>
<comment type="caution">
    <text evidence="2">The sequence shown here is derived from an EMBL/GenBank/DDBJ whole genome shotgun (WGS) entry which is preliminary data.</text>
</comment>
<keyword evidence="3" id="KW-1185">Reference proteome</keyword>
<reference evidence="3" key="1">
    <citation type="submission" date="2016-09" db="EMBL/GenBank/DDBJ databases">
        <title>Draft genome sequence of a novel species of the family Streptococcaceae isolated from flowers.</title>
        <authorList>
            <person name="Chuah L.-O."/>
            <person name="Yap K.-P."/>
            <person name="Thong K.L."/>
            <person name="Liong M.T."/>
            <person name="Ahmad R."/>
            <person name="Rusul G."/>
        </authorList>
    </citation>
    <scope>NUCLEOTIDE SEQUENCE [LARGE SCALE GENOMIC DNA]</scope>
    <source>
        <strain evidence="3">HibF3</strain>
    </source>
</reference>
<accession>A0A9Q5JG59</accession>